<dbReference type="PATRIC" id="fig|1229276.3.peg.324"/>
<evidence type="ECO:0000313" key="2">
    <source>
        <dbReference type="EMBL" id="KGE15879.1"/>
    </source>
</evidence>
<feature type="domain" description="Uracil-DNA glycosylase-like" evidence="1">
    <location>
        <begin position="7"/>
        <end position="158"/>
    </location>
</feature>
<dbReference type="eggNOG" id="COG3663">
    <property type="taxonomic scope" value="Bacteria"/>
</dbReference>
<dbReference type="InterPro" id="IPR026353">
    <property type="entry name" value="Hypoxan-DNA_Glyclase"/>
</dbReference>
<protein>
    <recommendedName>
        <fullName evidence="1">Uracil-DNA glycosylase-like domain-containing protein</fullName>
    </recommendedName>
</protein>
<dbReference type="SMART" id="SM00986">
    <property type="entry name" value="UDG"/>
    <property type="match status" value="1"/>
</dbReference>
<evidence type="ECO:0000313" key="3">
    <source>
        <dbReference type="Proteomes" id="UP000031802"/>
    </source>
</evidence>
<dbReference type="InterPro" id="IPR036895">
    <property type="entry name" value="Uracil-DNA_glycosylase-like_sf"/>
</dbReference>
<gene>
    <name evidence="2" type="ORF">DI53_0313</name>
</gene>
<evidence type="ECO:0000259" key="1">
    <source>
        <dbReference type="SMART" id="SM00986"/>
    </source>
</evidence>
<reference evidence="3" key="1">
    <citation type="submission" date="2014-04" db="EMBL/GenBank/DDBJ databases">
        <title>Whole-Genome optical mapping and complete genome sequence of Sphingobacterium deserti sp. nov., a new spaces isolated from desert in the west of China.</title>
        <authorList>
            <person name="Teng C."/>
            <person name="Zhou Z."/>
            <person name="Li X."/>
            <person name="Chen M."/>
            <person name="Lin M."/>
            <person name="Wang L."/>
            <person name="Su S."/>
            <person name="Zhang C."/>
            <person name="Zhang W."/>
        </authorList>
    </citation>
    <scope>NUCLEOTIDE SEQUENCE [LARGE SCALE GENOMIC DNA]</scope>
    <source>
        <strain evidence="3">ACCC05744</strain>
    </source>
</reference>
<dbReference type="Gene3D" id="3.40.470.10">
    <property type="entry name" value="Uracil-DNA glycosylase-like domain"/>
    <property type="match status" value="1"/>
</dbReference>
<proteinExistence type="predicted"/>
<dbReference type="AlphaFoldDB" id="A0A0B8TAI3"/>
<dbReference type="RefSeq" id="WP_037494631.1">
    <property type="nucleotide sequence ID" value="NZ_JJMU01000004.1"/>
</dbReference>
<accession>A0A0B8TAI3</accession>
<dbReference type="EMBL" id="JJMU01000004">
    <property type="protein sequence ID" value="KGE15879.1"/>
    <property type="molecule type" value="Genomic_DNA"/>
</dbReference>
<dbReference type="STRING" id="1229276.DI53_0313"/>
<sequence length="162" mass="18909">MLKKSFDAIVPEGSTVLILGSLPGDRSLAEQQYYAHPQNRFWKLIAHLFQEELPLYYQHRVDILHKHKIALWDVCQTAFRKGSMDLDILEEVPNPIPQLLQTHPGIKAIFFNGQKAEKLFDKYFQRVEELHYETLPSSSPANASFNQDRLLERWATIRDFLT</sequence>
<dbReference type="InterPro" id="IPR005122">
    <property type="entry name" value="Uracil-DNA_glycosylase-like"/>
</dbReference>
<dbReference type="OrthoDB" id="9799921at2"/>
<name>A0A0B8TAI3_9SPHI</name>
<dbReference type="SUPFAM" id="SSF52141">
    <property type="entry name" value="Uracil-DNA glycosylase-like"/>
    <property type="match status" value="1"/>
</dbReference>
<dbReference type="NCBIfam" id="TIGR04274">
    <property type="entry name" value="hypoxanDNAglyco"/>
    <property type="match status" value="1"/>
</dbReference>
<organism evidence="2 3">
    <name type="scientific">Sphingobacterium deserti</name>
    <dbReference type="NCBI Taxonomy" id="1229276"/>
    <lineage>
        <taxon>Bacteria</taxon>
        <taxon>Pseudomonadati</taxon>
        <taxon>Bacteroidota</taxon>
        <taxon>Sphingobacteriia</taxon>
        <taxon>Sphingobacteriales</taxon>
        <taxon>Sphingobacteriaceae</taxon>
        <taxon>Sphingobacterium</taxon>
    </lineage>
</organism>
<dbReference type="Pfam" id="PF03167">
    <property type="entry name" value="UDG"/>
    <property type="match status" value="1"/>
</dbReference>
<reference evidence="2 3" key="2">
    <citation type="journal article" date="2015" name="PLoS ONE">
        <title>Whole-Genome Optical Mapping and Finished Genome Sequence of Sphingobacterium deserti sp. nov., a New Species Isolated from the Western Desert of China.</title>
        <authorList>
            <person name="Teng C."/>
            <person name="Zhou Z."/>
            <person name="Molnar I."/>
            <person name="Li X."/>
            <person name="Tang R."/>
            <person name="Chen M."/>
            <person name="Wang L."/>
            <person name="Su S."/>
            <person name="Zhang W."/>
            <person name="Lin M."/>
        </authorList>
    </citation>
    <scope>NUCLEOTIDE SEQUENCE [LARGE SCALE GENOMIC DNA]</scope>
    <source>
        <strain evidence="3">ACCC05744</strain>
    </source>
</reference>
<dbReference type="CDD" id="cd10032">
    <property type="entry name" value="UDG-F6_HDG"/>
    <property type="match status" value="1"/>
</dbReference>
<dbReference type="Proteomes" id="UP000031802">
    <property type="component" value="Unassembled WGS sequence"/>
</dbReference>
<keyword evidence="3" id="KW-1185">Reference proteome</keyword>
<comment type="caution">
    <text evidence="2">The sequence shown here is derived from an EMBL/GenBank/DDBJ whole genome shotgun (WGS) entry which is preliminary data.</text>
</comment>
<dbReference type="SMART" id="SM00987">
    <property type="entry name" value="UreE_C"/>
    <property type="match status" value="1"/>
</dbReference>